<name>A0A8J7JWN2_9CYAN</name>
<evidence type="ECO:0000313" key="2">
    <source>
        <dbReference type="Proteomes" id="UP000620559"/>
    </source>
</evidence>
<dbReference type="AlphaFoldDB" id="A0A8J7JWN2"/>
<dbReference type="EMBL" id="JADEWL010000239">
    <property type="protein sequence ID" value="MBE9217019.1"/>
    <property type="molecule type" value="Genomic_DNA"/>
</dbReference>
<proteinExistence type="predicted"/>
<dbReference type="RefSeq" id="WP_193925979.1">
    <property type="nucleotide sequence ID" value="NZ_JADEWL010000239.1"/>
</dbReference>
<accession>A0A8J7JWN2</accession>
<keyword evidence="2" id="KW-1185">Reference proteome</keyword>
<comment type="caution">
    <text evidence="1">The sequence shown here is derived from an EMBL/GenBank/DDBJ whole genome shotgun (WGS) entry which is preliminary data.</text>
</comment>
<dbReference type="Proteomes" id="UP000620559">
    <property type="component" value="Unassembled WGS sequence"/>
</dbReference>
<organism evidence="1 2">
    <name type="scientific">Plectonema cf. radiosum LEGE 06105</name>
    <dbReference type="NCBI Taxonomy" id="945769"/>
    <lineage>
        <taxon>Bacteria</taxon>
        <taxon>Bacillati</taxon>
        <taxon>Cyanobacteriota</taxon>
        <taxon>Cyanophyceae</taxon>
        <taxon>Oscillatoriophycideae</taxon>
        <taxon>Oscillatoriales</taxon>
        <taxon>Microcoleaceae</taxon>
        <taxon>Plectonema</taxon>
    </lineage>
</organism>
<sequence length="163" mass="18475">MNSVSKNILSLRRIEYLIVNEKWQIIELSPKIKFLADSFNEVDLGKDIRISFPEFLGIEMILKDIIAGKQESFELKGVIRTQQTLNLIYLDICIGNNIKNNQISNQLLIIIEDVTERMGLEQSLVQGTNEANLLLNTLSASKLYIDQIVTSMGDALFTPRMGD</sequence>
<gene>
    <name evidence="1" type="ORF">IQ247_30940</name>
</gene>
<evidence type="ECO:0000313" key="1">
    <source>
        <dbReference type="EMBL" id="MBE9217019.1"/>
    </source>
</evidence>
<reference evidence="1" key="1">
    <citation type="submission" date="2020-10" db="EMBL/GenBank/DDBJ databases">
        <authorList>
            <person name="Castelo-Branco R."/>
            <person name="Eusebio N."/>
            <person name="Adriana R."/>
            <person name="Vieira A."/>
            <person name="Brugerolle De Fraissinette N."/>
            <person name="Rezende De Castro R."/>
            <person name="Schneider M.P."/>
            <person name="Vasconcelos V."/>
            <person name="Leao P.N."/>
        </authorList>
    </citation>
    <scope>NUCLEOTIDE SEQUENCE</scope>
    <source>
        <strain evidence="1">LEGE 06105</strain>
    </source>
</reference>
<protein>
    <submittedName>
        <fullName evidence="1">Uncharacterized protein</fullName>
    </submittedName>
</protein>